<dbReference type="InterPro" id="IPR018540">
    <property type="entry name" value="Spo0E-like"/>
</dbReference>
<dbReference type="EMBL" id="WHOD01000050">
    <property type="protein sequence ID" value="NOU93799.1"/>
    <property type="molecule type" value="Genomic_DNA"/>
</dbReference>
<dbReference type="InterPro" id="IPR037208">
    <property type="entry name" value="Spo0E-like_sf"/>
</dbReference>
<evidence type="ECO:0000313" key="1">
    <source>
        <dbReference type="EMBL" id="NOU93799.1"/>
    </source>
</evidence>
<sequence length="62" mass="7120">MITSTQLESRIHSYVGELNKLVNVLGYELSSPEVVKKSMELDLLILEAMRSQKKRFHQNEAS</sequence>
<dbReference type="GO" id="GO:0043937">
    <property type="term" value="P:regulation of sporulation"/>
    <property type="evidence" value="ECO:0007669"/>
    <property type="project" value="InterPro"/>
</dbReference>
<gene>
    <name evidence="1" type="ORF">GC093_11270</name>
</gene>
<organism evidence="1 2">
    <name type="scientific">Paenibacillus foliorum</name>
    <dbReference type="NCBI Taxonomy" id="2654974"/>
    <lineage>
        <taxon>Bacteria</taxon>
        <taxon>Bacillati</taxon>
        <taxon>Bacillota</taxon>
        <taxon>Bacilli</taxon>
        <taxon>Bacillales</taxon>
        <taxon>Paenibacillaceae</taxon>
        <taxon>Paenibacillus</taxon>
    </lineage>
</organism>
<dbReference type="Pfam" id="PF09388">
    <property type="entry name" value="SpoOE-like"/>
    <property type="match status" value="1"/>
</dbReference>
<accession>A0A972GN77</accession>
<reference evidence="1" key="1">
    <citation type="submission" date="2019-10" db="EMBL/GenBank/DDBJ databases">
        <title>Description of Paenibacillus glebae sp. nov.</title>
        <authorList>
            <person name="Carlier A."/>
            <person name="Qi S."/>
        </authorList>
    </citation>
    <scope>NUCLEOTIDE SEQUENCE</scope>
    <source>
        <strain evidence="1">LMG 31456</strain>
    </source>
</reference>
<protein>
    <submittedName>
        <fullName evidence="1">Spo0E family sporulation regulatory protein-aspartic acid phosphatase</fullName>
    </submittedName>
</protein>
<dbReference type="Gene3D" id="4.10.280.10">
    <property type="entry name" value="Helix-loop-helix DNA-binding domain"/>
    <property type="match status" value="1"/>
</dbReference>
<dbReference type="Proteomes" id="UP000641588">
    <property type="component" value="Unassembled WGS sequence"/>
</dbReference>
<dbReference type="AlphaFoldDB" id="A0A972GN77"/>
<proteinExistence type="predicted"/>
<dbReference type="GO" id="GO:0046983">
    <property type="term" value="F:protein dimerization activity"/>
    <property type="evidence" value="ECO:0007669"/>
    <property type="project" value="InterPro"/>
</dbReference>
<dbReference type="InterPro" id="IPR036638">
    <property type="entry name" value="HLH_DNA-bd_sf"/>
</dbReference>
<keyword evidence="2" id="KW-1185">Reference proteome</keyword>
<name>A0A972GN77_9BACL</name>
<dbReference type="SUPFAM" id="SSF140500">
    <property type="entry name" value="BAS1536-like"/>
    <property type="match status" value="1"/>
</dbReference>
<evidence type="ECO:0000313" key="2">
    <source>
        <dbReference type="Proteomes" id="UP000641588"/>
    </source>
</evidence>
<dbReference type="RefSeq" id="WP_171652007.1">
    <property type="nucleotide sequence ID" value="NZ_WHOD01000050.1"/>
</dbReference>
<comment type="caution">
    <text evidence="1">The sequence shown here is derived from an EMBL/GenBank/DDBJ whole genome shotgun (WGS) entry which is preliminary data.</text>
</comment>